<dbReference type="GO" id="GO:0004386">
    <property type="term" value="F:helicase activity"/>
    <property type="evidence" value="ECO:0007669"/>
    <property type="project" value="InterPro"/>
</dbReference>
<evidence type="ECO:0000259" key="4">
    <source>
        <dbReference type="Pfam" id="PF18741"/>
    </source>
</evidence>
<gene>
    <name evidence="5" type="ORF">AWN73_00630</name>
</gene>
<reference evidence="5 6" key="1">
    <citation type="submission" date="2016-01" db="EMBL/GenBank/DDBJ databases">
        <title>Characterization of the Clostridium difficile lineages that are prevalent in Hong Kong and China.</title>
        <authorList>
            <person name="Kwok J.S.-L."/>
            <person name="Lam W.-Y."/>
            <person name="Ip M."/>
            <person name="Chan T.-F."/>
            <person name="Hawkey P.M."/>
            <person name="Tsui S.K.-W."/>
        </authorList>
    </citation>
    <scope>NUCLEOTIDE SEQUENCE [LARGE SCALE GENOMIC DNA]</scope>
    <source>
        <strain evidence="5 6">300064</strain>
    </source>
</reference>
<feature type="domain" description="DNA2/NAM7 helicase-like C-terminal" evidence="3">
    <location>
        <begin position="941"/>
        <end position="1136"/>
    </location>
</feature>
<dbReference type="InterPro" id="IPR047187">
    <property type="entry name" value="SF1_C_Upf1"/>
</dbReference>
<dbReference type="Gene3D" id="3.40.960.10">
    <property type="entry name" value="VSR Endonuclease"/>
    <property type="match status" value="1"/>
</dbReference>
<feature type="coiled-coil region" evidence="1">
    <location>
        <begin position="93"/>
        <end position="131"/>
    </location>
</feature>
<sequence>MNEILEKYKERLINLSGSNRALVCKKLPKKRAFDLWRLKRIDENMCINIIEFIFSEKQGALELLPDYTELFNKKEKSMRSEIKSEYNSEVEIIKNLKLESTEEKNRISSLKENYENRINKDVEKLNKERDMIIDFSVSLKALWKEIDEVNKETGRMELYIGYPFVEGNLKDKTFIKAPLFLFPVSLAKCGDSWEIENVNESSVMLNKVLLLGIAKHNEIKIPSIDTEYEKISKTQIDEILKNLEKENIFIKYEHGEIQKFEEYNSNTIPDYNLGTLMCKENLVIGQFSIANSIYNDYEALLNIDIQKNILEELLNSNYDTEKAKEEDDSKLTFEEKDINLISGLDYSQEKAVSMADKTTKMVIYGPPGTGKSQTIVNIIGDALSKGKKVLMVSQKRAALDVIYNRLESLNKKAVIIHDANGDKKGFYAKTACALEEITYDNKDYVDLISDESRSIDVKIRNLEKIQGEMFTKREYGLTLQEMYEKCKNINSREDSRYDEFLRFRKINSFSSYKYHDLKEALEKIDDEYINDYSVYRKLENENPFIDDIDLSMNLMDIDEFAIKVKKIIEPVKKITDKCDKNKVLYDSLMNLYTENNYVIDDSKVEKLANELNKNENSYLLDKINDGKWWSVRYWINYSKNKNKENENKSEFETRKRALIEEIKVMASDIDKAFEEIAIVKKALSERVYNIVIGELLKGEDLTQYFKDVIGALNATNDYKEVLHNIRGLNKIHIDILSYVFDKDLSISKNRLNSLLEFVTLNHILDIEKEAGIKEITTYINNFDGIVNSVNAIMKEKQNNVRNYIIDKWNKKASQISSFDGCKEFKRQANKKRALWPIRRYMDEYYEMVLNLFPCFLLSPETVSEILPLKDGMFDMVIFDEASQMYIENAIPTIFRGNQVIVAGDDKQLRPNGTFSNRYIDEEENGGEENRAALEEESLLDLAKINYDPVSLMYHYRSRYEELINFSNYAFYGGKLKISPNLSYDEENLPIERIKVDGRWIDRENLDEAEEVCNTVYKILKERKNNESVGIITFNISQKNCIENCLERKAQNDSEFATLYTKEIDRVENDEDISMFVKNIENVQGDERDIIIFSIGYAQNEKGRVSVNFGSLSQDGGENRLNVAISRAKKKIYVVTSIEPEELSVDDSKNKGPKLFKKYLQYVKAVSENNNEYAKQILKNVLDSEINAETDNEFDSDFEIEVCDKLRERGYEVHNQIGVSGYRIDLGIYDSKESKYILGIECDGAAYHGSKSARERDIHRQRYLESRGWNIIRIWSKHWWNNPDFEIRRIEDEVDRIKKIIYS</sequence>
<accession>A0A2S7FFC7</accession>
<dbReference type="InterPro" id="IPR027417">
    <property type="entry name" value="P-loop_NTPase"/>
</dbReference>
<dbReference type="Gene3D" id="3.40.50.300">
    <property type="entry name" value="P-loop containing nucleotide triphosphate hydrolases"/>
    <property type="match status" value="3"/>
</dbReference>
<dbReference type="InterPro" id="IPR011335">
    <property type="entry name" value="Restrct_endonuc-II-like"/>
</dbReference>
<dbReference type="RefSeq" id="WP_052188259.1">
    <property type="nucleotide sequence ID" value="NZ_JSEG01000001.1"/>
</dbReference>
<feature type="domain" description="DNA2/NAM7 helicase helicase" evidence="2">
    <location>
        <begin position="344"/>
        <end position="531"/>
    </location>
</feature>
<evidence type="ECO:0000313" key="6">
    <source>
        <dbReference type="Proteomes" id="UP000238081"/>
    </source>
</evidence>
<name>A0A2S7FFC7_CLOBU</name>
<feature type="domain" description="Restriction endonuclease type II-like" evidence="4">
    <location>
        <begin position="1197"/>
        <end position="1292"/>
    </location>
</feature>
<dbReference type="CDD" id="cd18808">
    <property type="entry name" value="SF1_C_Upf1"/>
    <property type="match status" value="1"/>
</dbReference>
<evidence type="ECO:0000259" key="3">
    <source>
        <dbReference type="Pfam" id="PF13087"/>
    </source>
</evidence>
<dbReference type="InterPro" id="IPR041677">
    <property type="entry name" value="DNA2/NAM7_AAA_11"/>
</dbReference>
<dbReference type="Proteomes" id="UP000238081">
    <property type="component" value="Unassembled WGS sequence"/>
</dbReference>
<comment type="caution">
    <text evidence="5">The sequence shown here is derived from an EMBL/GenBank/DDBJ whole genome shotgun (WGS) entry which is preliminary data.</text>
</comment>
<dbReference type="EMBL" id="LRDH01000001">
    <property type="protein sequence ID" value="PPV17945.1"/>
    <property type="molecule type" value="Genomic_DNA"/>
</dbReference>
<evidence type="ECO:0000259" key="2">
    <source>
        <dbReference type="Pfam" id="PF13086"/>
    </source>
</evidence>
<evidence type="ECO:0000256" key="1">
    <source>
        <dbReference type="SAM" id="Coils"/>
    </source>
</evidence>
<dbReference type="Pfam" id="PF13086">
    <property type="entry name" value="AAA_11"/>
    <property type="match status" value="1"/>
</dbReference>
<organism evidence="5 6">
    <name type="scientific">Clostridium butyricum</name>
    <dbReference type="NCBI Taxonomy" id="1492"/>
    <lineage>
        <taxon>Bacteria</taxon>
        <taxon>Bacillati</taxon>
        <taxon>Bacillota</taxon>
        <taxon>Clostridia</taxon>
        <taxon>Eubacteriales</taxon>
        <taxon>Clostridiaceae</taxon>
        <taxon>Clostridium</taxon>
    </lineage>
</organism>
<dbReference type="Pfam" id="PF18741">
    <property type="entry name" value="MTES_1575"/>
    <property type="match status" value="1"/>
</dbReference>
<proteinExistence type="predicted"/>
<dbReference type="PANTHER" id="PTHR10887:SF530">
    <property type="entry name" value="SUPERFAMILY I DNA HELICASES"/>
    <property type="match status" value="1"/>
</dbReference>
<dbReference type="PANTHER" id="PTHR10887">
    <property type="entry name" value="DNA2/NAM7 HELICASE FAMILY"/>
    <property type="match status" value="1"/>
</dbReference>
<dbReference type="SUPFAM" id="SSF52540">
    <property type="entry name" value="P-loop containing nucleoside triphosphate hydrolases"/>
    <property type="match status" value="1"/>
</dbReference>
<dbReference type="InterPro" id="IPR049468">
    <property type="entry name" value="Restrct_endonuc-II-like_dom"/>
</dbReference>
<dbReference type="InterPro" id="IPR045055">
    <property type="entry name" value="DNA2/NAM7-like"/>
</dbReference>
<dbReference type="InterPro" id="IPR041679">
    <property type="entry name" value="DNA2/NAM7-like_C"/>
</dbReference>
<dbReference type="InterPro" id="IPR025103">
    <property type="entry name" value="DUF4011"/>
</dbReference>
<dbReference type="FunFam" id="3.40.960.10:FF:000002">
    <property type="entry name" value="DNA helicase related protein"/>
    <property type="match status" value="1"/>
</dbReference>
<evidence type="ECO:0000313" key="5">
    <source>
        <dbReference type="EMBL" id="PPV17945.1"/>
    </source>
</evidence>
<dbReference type="Pfam" id="PF13195">
    <property type="entry name" value="DUF4011"/>
    <property type="match status" value="1"/>
</dbReference>
<dbReference type="SUPFAM" id="SSF52980">
    <property type="entry name" value="Restriction endonuclease-like"/>
    <property type="match status" value="1"/>
</dbReference>
<protein>
    <submittedName>
        <fullName evidence="5">Uncharacterized protein</fullName>
    </submittedName>
</protein>
<keyword evidence="1" id="KW-0175">Coiled coil</keyword>
<dbReference type="Pfam" id="PF13087">
    <property type="entry name" value="AAA_12"/>
    <property type="match status" value="1"/>
</dbReference>